<dbReference type="Proteomes" id="UP001310692">
    <property type="component" value="Unassembled WGS sequence"/>
</dbReference>
<evidence type="ECO:0000313" key="2">
    <source>
        <dbReference type="Proteomes" id="UP001310692"/>
    </source>
</evidence>
<accession>A0ABU7LWX5</accession>
<name>A0ABU7LWX5_9PROT</name>
<sequence length="72" mass="7265">MNALYPTALAGMVAAQNRVIGAARAVANPGVDAADMARSAVEMKSAKAAHAAAASVARTAADMEDRLLDILV</sequence>
<gene>
    <name evidence="1" type="ORF">V0U35_04750</name>
</gene>
<proteinExistence type="predicted"/>
<evidence type="ECO:0000313" key="1">
    <source>
        <dbReference type="EMBL" id="MEE2565981.1"/>
    </source>
</evidence>
<protein>
    <submittedName>
        <fullName evidence="1">Uncharacterized protein</fullName>
    </submittedName>
</protein>
<dbReference type="EMBL" id="JAZDRO010000001">
    <property type="protein sequence ID" value="MEE2565981.1"/>
    <property type="molecule type" value="Genomic_DNA"/>
</dbReference>
<keyword evidence="2" id="KW-1185">Reference proteome</keyword>
<reference evidence="1 2" key="1">
    <citation type="submission" date="2024-01" db="EMBL/GenBank/DDBJ databases">
        <title>Hyphobacterium bacterium isolated from marine sediment.</title>
        <authorList>
            <person name="Zhao S."/>
        </authorList>
    </citation>
    <scope>NUCLEOTIDE SEQUENCE [LARGE SCALE GENOMIC DNA]</scope>
    <source>
        <strain evidence="1 2">Y60-23</strain>
    </source>
</reference>
<dbReference type="RefSeq" id="WP_330195510.1">
    <property type="nucleotide sequence ID" value="NZ_JAZDRO010000001.1"/>
</dbReference>
<organism evidence="1 2">
    <name type="scientific">Hyphobacterium marinum</name>
    <dbReference type="NCBI Taxonomy" id="3116574"/>
    <lineage>
        <taxon>Bacteria</taxon>
        <taxon>Pseudomonadati</taxon>
        <taxon>Pseudomonadota</taxon>
        <taxon>Alphaproteobacteria</taxon>
        <taxon>Maricaulales</taxon>
        <taxon>Maricaulaceae</taxon>
        <taxon>Hyphobacterium</taxon>
    </lineage>
</organism>
<comment type="caution">
    <text evidence="1">The sequence shown here is derived from an EMBL/GenBank/DDBJ whole genome shotgun (WGS) entry which is preliminary data.</text>
</comment>